<dbReference type="RefSeq" id="WP_155715691.1">
    <property type="nucleotide sequence ID" value="NZ_VVIQ01000003.1"/>
</dbReference>
<feature type="transmembrane region" description="Helical" evidence="1">
    <location>
        <begin position="24"/>
        <end position="48"/>
    </location>
</feature>
<feature type="transmembrane region" description="Helical" evidence="1">
    <location>
        <begin position="165"/>
        <end position="186"/>
    </location>
</feature>
<dbReference type="PROSITE" id="PS51257">
    <property type="entry name" value="PROKAR_LIPOPROTEIN"/>
    <property type="match status" value="1"/>
</dbReference>
<sequence>MKKFDINRFGRVLARLVLVRRRKIINLFLGFLIACFIYMILRVCNIFTWQASSTEQIQIDLMGSVDFALTILPAAFFIMGTFVINDLKSRQSRISEMMLPATNVEKFVARVVLVSIVFPLIVVAAFLTADVLQQIVSMLVNHGARASMTTIAIDFLQTTSSLSPLWVQLEAILLTNAFTILGGMFFRKTAWLKTIISLVLILMIVAGLMAGIGFMLLAHTDYQLSIPNDFFGDITGNIICLALTILMYWAAYKLYTRLQVINNRWINI</sequence>
<evidence type="ECO:0000256" key="1">
    <source>
        <dbReference type="SAM" id="Phobius"/>
    </source>
</evidence>
<dbReference type="AlphaFoldDB" id="A0A7C9LBQ0"/>
<accession>A0A7C9LBQ0</accession>
<feature type="transmembrane region" description="Helical" evidence="1">
    <location>
        <begin position="68"/>
        <end position="87"/>
    </location>
</feature>
<evidence type="ECO:0000313" key="2">
    <source>
        <dbReference type="EMBL" id="MUL27632.1"/>
    </source>
</evidence>
<keyword evidence="3" id="KW-1185">Reference proteome</keyword>
<comment type="caution">
    <text evidence="2">The sequence shown here is derived from an EMBL/GenBank/DDBJ whole genome shotgun (WGS) entry which is preliminary data.</text>
</comment>
<feature type="transmembrane region" description="Helical" evidence="1">
    <location>
        <begin position="230"/>
        <end position="251"/>
    </location>
</feature>
<proteinExistence type="predicted"/>
<dbReference type="Proteomes" id="UP000482295">
    <property type="component" value="Unassembled WGS sequence"/>
</dbReference>
<organism evidence="2 3">
    <name type="scientific">Prevotella vespertina</name>
    <dbReference type="NCBI Taxonomy" id="2608404"/>
    <lineage>
        <taxon>Bacteria</taxon>
        <taxon>Pseudomonadati</taxon>
        <taxon>Bacteroidota</taxon>
        <taxon>Bacteroidia</taxon>
        <taxon>Bacteroidales</taxon>
        <taxon>Prevotellaceae</taxon>
        <taxon>Prevotella</taxon>
    </lineage>
</organism>
<name>A0A7C9LBQ0_9BACT</name>
<keyword evidence="1" id="KW-1133">Transmembrane helix</keyword>
<keyword evidence="1" id="KW-0812">Transmembrane</keyword>
<reference evidence="2 3" key="1">
    <citation type="submission" date="2019-09" db="EMBL/GenBank/DDBJ databases">
        <title>Prevotella A2879 sp. nov., isolated from an abscess of a patient.</title>
        <authorList>
            <person name="Buhl M."/>
            <person name="Oberhettinger P."/>
        </authorList>
    </citation>
    <scope>NUCLEOTIDE SEQUENCE [LARGE SCALE GENOMIC DNA]</scope>
    <source>
        <strain evidence="2 3">A2879</strain>
    </source>
</reference>
<gene>
    <name evidence="2" type="ORF">F0475_04790</name>
</gene>
<dbReference type="EMBL" id="VVIQ01000003">
    <property type="protein sequence ID" value="MUL27632.1"/>
    <property type="molecule type" value="Genomic_DNA"/>
</dbReference>
<evidence type="ECO:0000313" key="3">
    <source>
        <dbReference type="Proteomes" id="UP000482295"/>
    </source>
</evidence>
<protein>
    <submittedName>
        <fullName evidence="2">Uncharacterized protein</fullName>
    </submittedName>
</protein>
<keyword evidence="1" id="KW-0472">Membrane</keyword>
<feature type="transmembrane region" description="Helical" evidence="1">
    <location>
        <begin position="198"/>
        <end position="218"/>
    </location>
</feature>
<feature type="transmembrane region" description="Helical" evidence="1">
    <location>
        <begin position="107"/>
        <end position="129"/>
    </location>
</feature>